<dbReference type="SUPFAM" id="SSF56436">
    <property type="entry name" value="C-type lectin-like"/>
    <property type="match status" value="1"/>
</dbReference>
<dbReference type="RefSeq" id="WP_014343203.1">
    <property type="nucleotide sequence ID" value="NC_016845.1"/>
</dbReference>
<feature type="domain" description="Sulfatase-modifying factor enzyme-like" evidence="1">
    <location>
        <begin position="39"/>
        <end position="256"/>
    </location>
</feature>
<dbReference type="Gene3D" id="3.90.1580.10">
    <property type="entry name" value="paralog of FGE (formylglycine-generating enzyme)"/>
    <property type="match status" value="1"/>
</dbReference>
<gene>
    <name evidence="2" type="ordered locus">KPHS_32650</name>
</gene>
<dbReference type="KEGG" id="kpm:KPHS_32650"/>
<evidence type="ECO:0000313" key="3">
    <source>
        <dbReference type="Proteomes" id="UP000007841"/>
    </source>
</evidence>
<dbReference type="InterPro" id="IPR042095">
    <property type="entry name" value="SUMF_sf"/>
</dbReference>
<proteinExistence type="predicted"/>
<dbReference type="HOGENOM" id="CLU_012431_8_0_6"/>
<dbReference type="RefSeq" id="YP_005227565.1">
    <property type="nucleotide sequence ID" value="NC_016845.1"/>
</dbReference>
<evidence type="ECO:0000313" key="2">
    <source>
        <dbReference type="EMBL" id="AEW61963.1"/>
    </source>
</evidence>
<dbReference type="PANTHER" id="PTHR23150:SF19">
    <property type="entry name" value="FORMYLGLYCINE-GENERATING ENZYME"/>
    <property type="match status" value="1"/>
</dbReference>
<organism evidence="2 3">
    <name type="scientific">Klebsiella pneumoniae subsp. pneumoniae (strain HS11286)</name>
    <dbReference type="NCBI Taxonomy" id="1125630"/>
    <lineage>
        <taxon>Bacteria</taxon>
        <taxon>Pseudomonadati</taxon>
        <taxon>Pseudomonadota</taxon>
        <taxon>Gammaproteobacteria</taxon>
        <taxon>Enterobacterales</taxon>
        <taxon>Enterobacteriaceae</taxon>
        <taxon>Klebsiella/Raoultella group</taxon>
        <taxon>Klebsiella</taxon>
        <taxon>Klebsiella pneumoniae complex</taxon>
    </lineage>
</organism>
<dbReference type="GO" id="GO:0120147">
    <property type="term" value="F:formylglycine-generating oxidase activity"/>
    <property type="evidence" value="ECO:0007669"/>
    <property type="project" value="TreeGrafter"/>
</dbReference>
<reference evidence="2 3" key="1">
    <citation type="journal article" date="2012" name="J. Bacteriol.">
        <title>Complete genome sequence of Klebsiella pneumoniae subsp. pneumoniae HS11286, a multidrug-resistant strain isolated from human sputum.</title>
        <authorList>
            <person name="Liu P."/>
            <person name="Li P."/>
            <person name="Jiang X."/>
            <person name="Bi D."/>
            <person name="Xie Y."/>
            <person name="Tai C."/>
            <person name="Deng Z."/>
            <person name="Rajakumar K."/>
            <person name="Ou H.Y."/>
        </authorList>
    </citation>
    <scope>NUCLEOTIDE SEQUENCE [LARGE SCALE GENOMIC DNA]</scope>
    <source>
        <strain evidence="2 3">HS11286</strain>
    </source>
</reference>
<evidence type="ECO:0000259" key="1">
    <source>
        <dbReference type="Pfam" id="PF03781"/>
    </source>
</evidence>
<name>A0A0H3GRK9_KLEPH</name>
<dbReference type="InterPro" id="IPR016187">
    <property type="entry name" value="CTDL_fold"/>
</dbReference>
<dbReference type="InterPro" id="IPR005532">
    <property type="entry name" value="SUMF_dom"/>
</dbReference>
<dbReference type="PANTHER" id="PTHR23150">
    <property type="entry name" value="SULFATASE MODIFYING FACTOR 1, 2"/>
    <property type="match status" value="1"/>
</dbReference>
<sequence>MENNIIAISVTVCLLVGCDQGNAARSEKAAKELVGKSLSNMIPVQGGEFLMGDFGPLVGEKLPFSINQDDKVLHKVVLSDFSISKYKVTNDDYNKYLRITGVKKPPINILLKDYPSLQKGDYSVGITWQQAKDYCQWLGKESGKKFDLPTEAQWEYAARSRGQYIPFATNNGEFLPGKNIPSQDELSEYTDGAGIPIYPVGKYPPNPLGLYDMGLSGSEWTNDWYASDYYSHSPVNDPQGPVKGTEKVLRGNVGGDRQYALTVFRQSDLPVPKINKDDDYEKYGVGPQYVFRCVINK</sequence>
<dbReference type="Proteomes" id="UP000007841">
    <property type="component" value="Chromosome"/>
</dbReference>
<dbReference type="Pfam" id="PF03781">
    <property type="entry name" value="FGE-sulfatase"/>
    <property type="match status" value="1"/>
</dbReference>
<dbReference type="GeneID" id="11848288"/>
<keyword evidence="3" id="KW-1185">Reference proteome</keyword>
<protein>
    <submittedName>
        <fullName evidence="2">Sulfatase modifying factor 1-like protein</fullName>
    </submittedName>
</protein>
<dbReference type="InterPro" id="IPR051043">
    <property type="entry name" value="Sulfatase_Mod_Factor_Kinase"/>
</dbReference>
<dbReference type="EMBL" id="CP003200">
    <property type="protein sequence ID" value="AEW61963.1"/>
    <property type="molecule type" value="Genomic_DNA"/>
</dbReference>
<dbReference type="STRING" id="1125630.KPHS_32650"/>
<dbReference type="AlphaFoldDB" id="A0A0H3GRK9"/>
<dbReference type="PATRIC" id="fig|1125630.4.peg.3180"/>
<accession>A0A0H3GRK9</accession>